<dbReference type="PANTHER" id="PTHR21445">
    <property type="entry name" value="ENDONUCLEASE IV ENDODEOXYRIBONUCLEASE IV"/>
    <property type="match status" value="1"/>
</dbReference>
<keyword evidence="3 7" id="KW-0227">DNA damage</keyword>
<dbReference type="EMBL" id="QGGI01000004">
    <property type="protein sequence ID" value="PWJ95662.1"/>
    <property type="molecule type" value="Genomic_DNA"/>
</dbReference>
<feature type="binding site" evidence="7">
    <location>
        <position position="161"/>
    </location>
    <ligand>
        <name>Zn(2+)</name>
        <dbReference type="ChEBI" id="CHEBI:29105"/>
        <label>1</label>
    </ligand>
</feature>
<dbReference type="AlphaFoldDB" id="A0AA45C7R6"/>
<feature type="binding site" evidence="7">
    <location>
        <position position="161"/>
    </location>
    <ligand>
        <name>Zn(2+)</name>
        <dbReference type="ChEBI" id="CHEBI:29105"/>
        <label>2</label>
    </ligand>
</feature>
<dbReference type="InterPro" id="IPR001719">
    <property type="entry name" value="AP_endonuc_2"/>
</dbReference>
<keyword evidence="7 9" id="KW-0255">Endonuclease</keyword>
<keyword evidence="5 7" id="KW-0862">Zinc</keyword>
<dbReference type="GO" id="GO:0008270">
    <property type="term" value="F:zinc ion binding"/>
    <property type="evidence" value="ECO:0007669"/>
    <property type="project" value="UniProtKB-UniRule"/>
</dbReference>
<comment type="catalytic activity">
    <reaction evidence="7">
        <text>Endonucleolytic cleavage to 5'-phosphooligonucleotide end-products.</text>
        <dbReference type="EC" id="3.1.21.2"/>
    </reaction>
</comment>
<dbReference type="PROSITE" id="PS00731">
    <property type="entry name" value="AP_NUCLEASE_F2_3"/>
    <property type="match status" value="1"/>
</dbReference>
<dbReference type="InterPro" id="IPR013022">
    <property type="entry name" value="Xyl_isomerase-like_TIM-brl"/>
</dbReference>
<gene>
    <name evidence="7" type="primary">nfo</name>
    <name evidence="9" type="ORF">C7380_10476</name>
</gene>
<feature type="binding site" evidence="7">
    <location>
        <position position="84"/>
    </location>
    <ligand>
        <name>Zn(2+)</name>
        <dbReference type="ChEBI" id="CHEBI:29105"/>
        <label>1</label>
    </ligand>
</feature>
<feature type="binding site" evidence="7">
    <location>
        <position position="245"/>
    </location>
    <ligand>
        <name>Zn(2+)</name>
        <dbReference type="ChEBI" id="CHEBI:29105"/>
        <label>3</label>
    </ligand>
</feature>
<comment type="cofactor">
    <cofactor evidence="7">
        <name>Zn(2+)</name>
        <dbReference type="ChEBI" id="CHEBI:29105"/>
    </cofactor>
    <text evidence="7">Binds 3 Zn(2+) ions.</text>
</comment>
<dbReference type="GO" id="GO:0008081">
    <property type="term" value="F:phosphoric diester hydrolase activity"/>
    <property type="evidence" value="ECO:0007669"/>
    <property type="project" value="TreeGrafter"/>
</dbReference>
<protein>
    <recommendedName>
        <fullName evidence="7">Probable endonuclease 4</fullName>
        <ecNumber evidence="7">3.1.21.2</ecNumber>
    </recommendedName>
    <alternativeName>
        <fullName evidence="7">Endodeoxyribonuclease IV</fullName>
    </alternativeName>
    <alternativeName>
        <fullName evidence="7">Endonuclease IV</fullName>
    </alternativeName>
</protein>
<dbReference type="HAMAP" id="MF_00152">
    <property type="entry name" value="Nfo"/>
    <property type="match status" value="1"/>
</dbReference>
<dbReference type="PROSITE" id="PS00730">
    <property type="entry name" value="AP_NUCLEASE_F2_2"/>
    <property type="match status" value="1"/>
</dbReference>
<organism evidence="9 10">
    <name type="scientific">Oceanotoga teriensis</name>
    <dbReference type="NCBI Taxonomy" id="515440"/>
    <lineage>
        <taxon>Bacteria</taxon>
        <taxon>Thermotogati</taxon>
        <taxon>Thermotogota</taxon>
        <taxon>Thermotogae</taxon>
        <taxon>Petrotogales</taxon>
        <taxon>Petrotogaceae</taxon>
        <taxon>Oceanotoga</taxon>
    </lineage>
</organism>
<dbReference type="InterPro" id="IPR036237">
    <property type="entry name" value="Xyl_isomerase-like_sf"/>
</dbReference>
<dbReference type="Pfam" id="PF01261">
    <property type="entry name" value="AP_endonuc_2"/>
    <property type="match status" value="1"/>
</dbReference>
<feature type="binding site" evidence="7">
    <location>
        <position position="198"/>
    </location>
    <ligand>
        <name>Zn(2+)</name>
        <dbReference type="ChEBI" id="CHEBI:29105"/>
        <label>3</label>
    </ligand>
</feature>
<comment type="caution">
    <text evidence="9">The sequence shown here is derived from an EMBL/GenBank/DDBJ whole genome shotgun (WGS) entry which is preliminary data.</text>
</comment>
<comment type="similarity">
    <text evidence="1 7">Belongs to the AP endonuclease 2 family.</text>
</comment>
<keyword evidence="7" id="KW-0540">Nuclease</keyword>
<dbReference type="PROSITE" id="PS51432">
    <property type="entry name" value="AP_NUCLEASE_F2_4"/>
    <property type="match status" value="1"/>
</dbReference>
<feature type="binding site" evidence="7">
    <location>
        <position position="124"/>
    </location>
    <ligand>
        <name>Zn(2+)</name>
        <dbReference type="ChEBI" id="CHEBI:29105"/>
        <label>1</label>
    </ligand>
</feature>
<evidence type="ECO:0000256" key="1">
    <source>
        <dbReference type="ARBA" id="ARBA00005340"/>
    </source>
</evidence>
<dbReference type="SMART" id="SM00518">
    <property type="entry name" value="AP2Ec"/>
    <property type="match status" value="1"/>
</dbReference>
<dbReference type="GO" id="GO:0003906">
    <property type="term" value="F:DNA-(apurinic or apyrimidinic site) endonuclease activity"/>
    <property type="evidence" value="ECO:0007669"/>
    <property type="project" value="TreeGrafter"/>
</dbReference>
<keyword evidence="6 7" id="KW-0234">DNA repair</keyword>
<sequence>MIILKVVLKIKGVDLMLKIGAHMGISEGLKNVPENSIKIGANSFQIFVHSPRTWSIKEPNNIDIDLFKEEVLKYKINKENILVHSGYLINLASPKEDTWNKSMKLMNEELRITNLLNIKYYNFHPGSHLGNGKEYGIDKISKSLDEILKNFENDDIFILLENVAPKGNNLGYSMKQLGEIINRCAFKNKLGITYDTCHGFDSGYDIRDKDDTLRLIDEINEYIGIEKLKMIHLNDSKFDLNAKKDRHEIIGKGFIGDDGFKNFLSFDEFLKIPLLLETPGDDSAHSKDISHIKNLLNLN</sequence>
<evidence type="ECO:0000256" key="2">
    <source>
        <dbReference type="ARBA" id="ARBA00022723"/>
    </source>
</evidence>
<feature type="binding site" evidence="7">
    <location>
        <position position="195"/>
    </location>
    <ligand>
        <name>Zn(2+)</name>
        <dbReference type="ChEBI" id="CHEBI:29105"/>
        <label>2</label>
    </ligand>
</feature>
<feature type="binding site" evidence="7">
    <location>
        <position position="247"/>
    </location>
    <ligand>
        <name>Zn(2+)</name>
        <dbReference type="ChEBI" id="CHEBI:29105"/>
        <label>3</label>
    </ligand>
</feature>
<dbReference type="InterPro" id="IPR018246">
    <property type="entry name" value="AP_endonuc_F2_Zn_BS"/>
</dbReference>
<dbReference type="GO" id="GO:0006284">
    <property type="term" value="P:base-excision repair"/>
    <property type="evidence" value="ECO:0007669"/>
    <property type="project" value="TreeGrafter"/>
</dbReference>
<evidence type="ECO:0000313" key="9">
    <source>
        <dbReference type="EMBL" id="PWJ95662.1"/>
    </source>
</evidence>
<dbReference type="Gene3D" id="3.20.20.150">
    <property type="entry name" value="Divalent-metal-dependent TIM barrel enzymes"/>
    <property type="match status" value="1"/>
</dbReference>
<evidence type="ECO:0000313" key="10">
    <source>
        <dbReference type="Proteomes" id="UP000245921"/>
    </source>
</evidence>
<keyword evidence="10" id="KW-1185">Reference proteome</keyword>
<comment type="function">
    <text evidence="7">Endonuclease IV plays a role in DNA repair. It cleaves phosphodiester bonds at apurinic or apyrimidinic (AP) sites, generating a 3'-hydroxyl group and a 5'-terminal sugar phosphate.</text>
</comment>
<evidence type="ECO:0000256" key="4">
    <source>
        <dbReference type="ARBA" id="ARBA00022801"/>
    </source>
</evidence>
<dbReference type="PANTHER" id="PTHR21445:SF0">
    <property type="entry name" value="APURINIC-APYRIMIDINIC ENDONUCLEASE"/>
    <property type="match status" value="1"/>
</dbReference>
<dbReference type="FunFam" id="3.20.20.150:FF:000001">
    <property type="entry name" value="Probable endonuclease 4"/>
    <property type="match status" value="1"/>
</dbReference>
<evidence type="ECO:0000256" key="7">
    <source>
        <dbReference type="HAMAP-Rule" id="MF_00152"/>
    </source>
</evidence>
<reference evidence="9 10" key="1">
    <citation type="submission" date="2018-05" db="EMBL/GenBank/DDBJ databases">
        <title>Genomic Encyclopedia of Type Strains, Phase IV (KMG-IV): sequencing the most valuable type-strain genomes for metagenomic binning, comparative biology and taxonomic classification.</title>
        <authorList>
            <person name="Goeker M."/>
        </authorList>
    </citation>
    <scope>NUCLEOTIDE SEQUENCE [LARGE SCALE GENOMIC DNA]</scope>
    <source>
        <strain evidence="9 10">DSM 24906</strain>
    </source>
</reference>
<dbReference type="CDD" id="cd00019">
    <property type="entry name" value="AP2Ec"/>
    <property type="match status" value="1"/>
</dbReference>
<evidence type="ECO:0000256" key="3">
    <source>
        <dbReference type="ARBA" id="ARBA00022763"/>
    </source>
</evidence>
<proteinExistence type="inferred from homology"/>
<feature type="binding site" evidence="7">
    <location>
        <position position="277"/>
    </location>
    <ligand>
        <name>Zn(2+)</name>
        <dbReference type="ChEBI" id="CHEBI:29105"/>
        <label>2</label>
    </ligand>
</feature>
<feature type="domain" description="Xylose isomerase-like TIM barrel" evidence="8">
    <location>
        <begin position="38"/>
        <end position="293"/>
    </location>
</feature>
<dbReference type="SUPFAM" id="SSF51658">
    <property type="entry name" value="Xylose isomerase-like"/>
    <property type="match status" value="1"/>
</dbReference>
<name>A0AA45C7R6_9BACT</name>
<dbReference type="Proteomes" id="UP000245921">
    <property type="component" value="Unassembled WGS sequence"/>
</dbReference>
<dbReference type="PROSITE" id="PS00729">
    <property type="entry name" value="AP_NUCLEASE_F2_1"/>
    <property type="match status" value="1"/>
</dbReference>
<evidence type="ECO:0000259" key="8">
    <source>
        <dbReference type="Pfam" id="PF01261"/>
    </source>
</evidence>
<keyword evidence="4 7" id="KW-0378">Hydrolase</keyword>
<keyword evidence="2 7" id="KW-0479">Metal-binding</keyword>
<evidence type="ECO:0000256" key="5">
    <source>
        <dbReference type="ARBA" id="ARBA00022833"/>
    </source>
</evidence>
<feature type="binding site" evidence="7">
    <location>
        <position position="232"/>
    </location>
    <ligand>
        <name>Zn(2+)</name>
        <dbReference type="ChEBI" id="CHEBI:29105"/>
        <label>2</label>
    </ligand>
</feature>
<dbReference type="GO" id="GO:0003677">
    <property type="term" value="F:DNA binding"/>
    <property type="evidence" value="ECO:0007669"/>
    <property type="project" value="InterPro"/>
</dbReference>
<dbReference type="GO" id="GO:0008833">
    <property type="term" value="F:deoxyribonuclease IV (phage-T4-induced) activity"/>
    <property type="evidence" value="ECO:0007669"/>
    <property type="project" value="UniProtKB-UniRule"/>
</dbReference>
<evidence type="ECO:0000256" key="6">
    <source>
        <dbReference type="ARBA" id="ARBA00023204"/>
    </source>
</evidence>
<dbReference type="EC" id="3.1.21.2" evidence="7"/>
<accession>A0AA45C7R6</accession>
<dbReference type="NCBIfam" id="TIGR00587">
    <property type="entry name" value="nfo"/>
    <property type="match status" value="1"/>
</dbReference>